<evidence type="ECO:0000313" key="1">
    <source>
        <dbReference type="EMBL" id="KAJ1171410.1"/>
    </source>
</evidence>
<dbReference type="AlphaFoldDB" id="A0AAV7T4U1"/>
<accession>A0AAV7T4U1</accession>
<dbReference type="Proteomes" id="UP001066276">
    <property type="component" value="Chromosome 4_1"/>
</dbReference>
<proteinExistence type="predicted"/>
<keyword evidence="2" id="KW-1185">Reference proteome</keyword>
<evidence type="ECO:0000313" key="2">
    <source>
        <dbReference type="Proteomes" id="UP001066276"/>
    </source>
</evidence>
<dbReference type="EMBL" id="JANPWB010000007">
    <property type="protein sequence ID" value="KAJ1171410.1"/>
    <property type="molecule type" value="Genomic_DNA"/>
</dbReference>
<gene>
    <name evidence="1" type="ORF">NDU88_003272</name>
</gene>
<organism evidence="1 2">
    <name type="scientific">Pleurodeles waltl</name>
    <name type="common">Iberian ribbed newt</name>
    <dbReference type="NCBI Taxonomy" id="8319"/>
    <lineage>
        <taxon>Eukaryota</taxon>
        <taxon>Metazoa</taxon>
        <taxon>Chordata</taxon>
        <taxon>Craniata</taxon>
        <taxon>Vertebrata</taxon>
        <taxon>Euteleostomi</taxon>
        <taxon>Amphibia</taxon>
        <taxon>Batrachia</taxon>
        <taxon>Caudata</taxon>
        <taxon>Salamandroidea</taxon>
        <taxon>Salamandridae</taxon>
        <taxon>Pleurodelinae</taxon>
        <taxon>Pleurodeles</taxon>
    </lineage>
</organism>
<comment type="caution">
    <text evidence="1">The sequence shown here is derived from an EMBL/GenBank/DDBJ whole genome shotgun (WGS) entry which is preliminary data.</text>
</comment>
<sequence length="121" mass="13276">MLRGPLPAAVWDGTDGRRHRRGIPLNNIPRLCRLPQFQTQSGGPEDVLGVPGTTSEPSRVELLAAIQGSRVALEGKIEMVAVEVNLLRADLRKVSEKVKEVTSQHSLVPLVLPEKIEQMEP</sequence>
<name>A0AAV7T4U1_PLEWA</name>
<reference evidence="1" key="1">
    <citation type="journal article" date="2022" name="bioRxiv">
        <title>Sequencing and chromosome-scale assembly of the giantPleurodeles waltlgenome.</title>
        <authorList>
            <person name="Brown T."/>
            <person name="Elewa A."/>
            <person name="Iarovenko S."/>
            <person name="Subramanian E."/>
            <person name="Araus A.J."/>
            <person name="Petzold A."/>
            <person name="Susuki M."/>
            <person name="Suzuki K.-i.T."/>
            <person name="Hayashi T."/>
            <person name="Toyoda A."/>
            <person name="Oliveira C."/>
            <person name="Osipova E."/>
            <person name="Leigh N.D."/>
            <person name="Simon A."/>
            <person name="Yun M.H."/>
        </authorList>
    </citation>
    <scope>NUCLEOTIDE SEQUENCE</scope>
    <source>
        <strain evidence="1">20211129_DDA</strain>
        <tissue evidence="1">Liver</tissue>
    </source>
</reference>
<protein>
    <submittedName>
        <fullName evidence="1">Uncharacterized protein</fullName>
    </submittedName>
</protein>